<comment type="caution">
    <text evidence="2">The sequence shown here is derived from an EMBL/GenBank/DDBJ whole genome shotgun (WGS) entry which is preliminary data.</text>
</comment>
<evidence type="ECO:0000313" key="3">
    <source>
        <dbReference type="Proteomes" id="UP000019277"/>
    </source>
</evidence>
<reference evidence="2 3" key="1">
    <citation type="journal article" date="2014" name="Genome Announc.">
        <title>Draft Genome Sequence of the Antitrypanosomally Active Sponge-Associated Bacterium Actinokineospora sp. Strain EG49.</title>
        <authorList>
            <person name="Harjes J."/>
            <person name="Ryu T."/>
            <person name="Abdelmohsen U.R."/>
            <person name="Moitinho-Silva L."/>
            <person name="Horn H."/>
            <person name="Ravasi T."/>
            <person name="Hentschel U."/>
        </authorList>
    </citation>
    <scope>NUCLEOTIDE SEQUENCE [LARGE SCALE GENOMIC DNA]</scope>
    <source>
        <strain evidence="2 3">EG49</strain>
    </source>
</reference>
<name>W7J1F1_9PSEU</name>
<accession>W7J1F1</accession>
<dbReference type="EMBL" id="AYXG01000183">
    <property type="protein sequence ID" value="EWC59934.1"/>
    <property type="molecule type" value="Genomic_DNA"/>
</dbReference>
<keyword evidence="3" id="KW-1185">Reference proteome</keyword>
<dbReference type="Proteomes" id="UP000019277">
    <property type="component" value="Unassembled WGS sequence"/>
</dbReference>
<organism evidence="2 3">
    <name type="scientific">Actinokineospora spheciospongiae</name>
    <dbReference type="NCBI Taxonomy" id="909613"/>
    <lineage>
        <taxon>Bacteria</taxon>
        <taxon>Bacillati</taxon>
        <taxon>Actinomycetota</taxon>
        <taxon>Actinomycetes</taxon>
        <taxon>Pseudonocardiales</taxon>
        <taxon>Pseudonocardiaceae</taxon>
        <taxon>Actinokineospora</taxon>
    </lineage>
</organism>
<sequence length="56" mass="6047">MMSTPIFDELLREMRAGGTEDAAEQPEGETAAAPRPAAQPPQPQAQPGGRRRRDSD</sequence>
<dbReference type="STRING" id="909613.UO65_4794"/>
<dbReference type="AlphaFoldDB" id="W7J1F1"/>
<evidence type="ECO:0000313" key="2">
    <source>
        <dbReference type="EMBL" id="EWC59934.1"/>
    </source>
</evidence>
<evidence type="ECO:0000256" key="1">
    <source>
        <dbReference type="SAM" id="MobiDB-lite"/>
    </source>
</evidence>
<gene>
    <name evidence="2" type="ORF">UO65_4794</name>
</gene>
<proteinExistence type="predicted"/>
<feature type="region of interest" description="Disordered" evidence="1">
    <location>
        <begin position="1"/>
        <end position="56"/>
    </location>
</feature>
<protein>
    <submittedName>
        <fullName evidence="2">Uncharacterized protein</fullName>
    </submittedName>
</protein>